<dbReference type="InterPro" id="IPR008927">
    <property type="entry name" value="6-PGluconate_DH-like_C_sf"/>
</dbReference>
<accession>A0ABU0JXM0</accession>
<evidence type="ECO:0000256" key="1">
    <source>
        <dbReference type="ARBA" id="ARBA00005525"/>
    </source>
</evidence>
<dbReference type="InterPro" id="IPR036291">
    <property type="entry name" value="NAD(P)-bd_dom_sf"/>
</dbReference>
<dbReference type="Gene3D" id="1.10.3730.10">
    <property type="entry name" value="ProC C-terminal domain-like"/>
    <property type="match status" value="1"/>
</dbReference>
<feature type="domain" description="Pyrroline-5-carboxylate reductase catalytic N-terminal" evidence="4">
    <location>
        <begin position="6"/>
        <end position="102"/>
    </location>
</feature>
<evidence type="ECO:0000256" key="2">
    <source>
        <dbReference type="HAMAP-Rule" id="MF_01925"/>
    </source>
</evidence>
<dbReference type="GeneID" id="301326017"/>
<keyword evidence="2" id="KW-0028">Amino-acid biosynthesis</keyword>
<evidence type="ECO:0000256" key="3">
    <source>
        <dbReference type="NCBIfam" id="TIGR00112"/>
    </source>
</evidence>
<dbReference type="Pfam" id="PF03807">
    <property type="entry name" value="F420_oxidored"/>
    <property type="match status" value="1"/>
</dbReference>
<dbReference type="HAMAP" id="MF_01925">
    <property type="entry name" value="P5C_reductase"/>
    <property type="match status" value="1"/>
</dbReference>
<dbReference type="InterPro" id="IPR029036">
    <property type="entry name" value="P5CR_dimer"/>
</dbReference>
<dbReference type="Proteomes" id="UP001226720">
    <property type="component" value="Unassembled WGS sequence"/>
</dbReference>
<dbReference type="InterPro" id="IPR028939">
    <property type="entry name" value="P5C_Rdtase_cat_N"/>
</dbReference>
<comment type="similarity">
    <text evidence="1 2">Belongs to the pyrroline-5-carboxylate reductase family.</text>
</comment>
<comment type="catalytic activity">
    <reaction evidence="2">
        <text>L-proline + NADP(+) = (S)-1-pyrroline-5-carboxylate + NADPH + 2 H(+)</text>
        <dbReference type="Rhea" id="RHEA:14109"/>
        <dbReference type="ChEBI" id="CHEBI:15378"/>
        <dbReference type="ChEBI" id="CHEBI:17388"/>
        <dbReference type="ChEBI" id="CHEBI:57783"/>
        <dbReference type="ChEBI" id="CHEBI:58349"/>
        <dbReference type="ChEBI" id="CHEBI:60039"/>
        <dbReference type="EC" id="1.5.1.2"/>
    </reaction>
</comment>
<name>A0ABU0JXM0_9BACL</name>
<dbReference type="SUPFAM" id="SSF51735">
    <property type="entry name" value="NAD(P)-binding Rossmann-fold domains"/>
    <property type="match status" value="1"/>
</dbReference>
<dbReference type="PANTHER" id="PTHR11645:SF49">
    <property type="entry name" value="PYRROLINE-5-CARBOXYLATE REDUCTASE 1"/>
    <property type="match status" value="1"/>
</dbReference>
<comment type="subcellular location">
    <subcellularLocation>
        <location evidence="2">Cytoplasm</location>
    </subcellularLocation>
</comment>
<organism evidence="6 7">
    <name type="scientific">Guptibacillus hwajinpoensis</name>
    <dbReference type="NCBI Taxonomy" id="208199"/>
    <lineage>
        <taxon>Bacteria</taxon>
        <taxon>Bacillati</taxon>
        <taxon>Bacillota</taxon>
        <taxon>Bacilli</taxon>
        <taxon>Bacillales</taxon>
        <taxon>Guptibacillaceae</taxon>
        <taxon>Guptibacillus</taxon>
    </lineage>
</organism>
<evidence type="ECO:0000313" key="7">
    <source>
        <dbReference type="Proteomes" id="UP001226720"/>
    </source>
</evidence>
<dbReference type="EMBL" id="JAUSWM010000001">
    <property type="protein sequence ID" value="MDQ0481835.1"/>
    <property type="molecule type" value="Genomic_DNA"/>
</dbReference>
<dbReference type="PIRSF" id="PIRSF000193">
    <property type="entry name" value="Pyrrol-5-carb_rd"/>
    <property type="match status" value="1"/>
</dbReference>
<evidence type="ECO:0000259" key="4">
    <source>
        <dbReference type="Pfam" id="PF03807"/>
    </source>
</evidence>
<dbReference type="InterPro" id="IPR000304">
    <property type="entry name" value="Pyrroline-COOH_reductase"/>
</dbReference>
<keyword evidence="7" id="KW-1185">Reference proteome</keyword>
<proteinExistence type="inferred from homology"/>
<evidence type="ECO:0000259" key="5">
    <source>
        <dbReference type="Pfam" id="PF14748"/>
    </source>
</evidence>
<comment type="function">
    <text evidence="2">Catalyzes the reduction of 1-pyrroline-5-carboxylate (PCA) to L-proline.</text>
</comment>
<dbReference type="Gene3D" id="3.40.50.720">
    <property type="entry name" value="NAD(P)-binding Rossmann-like Domain"/>
    <property type="match status" value="1"/>
</dbReference>
<reference evidence="6" key="1">
    <citation type="submission" date="2023-07" db="EMBL/GenBank/DDBJ databases">
        <title>Genomic Encyclopedia of Type Strains, Phase IV (KMG-IV): sequencing the most valuable type-strain genomes for metagenomic binning, comparative biology and taxonomic classification.</title>
        <authorList>
            <person name="Goeker M."/>
        </authorList>
    </citation>
    <scope>NUCLEOTIDE SEQUENCE [LARGE SCALE GENOMIC DNA]</scope>
    <source>
        <strain evidence="6">JSM 076093</strain>
    </source>
</reference>
<evidence type="ECO:0000313" key="6">
    <source>
        <dbReference type="EMBL" id="MDQ0481835.1"/>
    </source>
</evidence>
<keyword evidence="2 6" id="KW-0560">Oxidoreductase</keyword>
<dbReference type="Pfam" id="PF14748">
    <property type="entry name" value="P5CR_dimer"/>
    <property type="match status" value="1"/>
</dbReference>
<comment type="pathway">
    <text evidence="2">Amino-acid biosynthesis; L-proline biosynthesis; L-proline from L-glutamate 5-semialdehyde: step 1/1.</text>
</comment>
<protein>
    <recommendedName>
        <fullName evidence="2 3">Pyrroline-5-carboxylate reductase</fullName>
        <shortName evidence="2">P5C reductase</shortName>
        <shortName evidence="2">P5CR</shortName>
        <ecNumber evidence="2 3">1.5.1.2</ecNumber>
    </recommendedName>
    <alternativeName>
        <fullName evidence="2">PCA reductase</fullName>
    </alternativeName>
</protein>
<keyword evidence="2" id="KW-0521">NADP</keyword>
<sequence>MKDQRRVAFIGAGSMAESILAGLLLHNKVSPENIFVTNRQDEARLTELKEKYGVQVDLIKESLLAEADIVILAMKPKGVKEAVESIRPFTNEKQLFLSVLAGITTEYISYLLDHNAPIIRVMPNTSSAVGSSATVIAQGRTVTEEHMDVAQSLLEAVGIVRRVKEVDLDAITAIAGSGPAYIYYLIEALQKSAEELLLDRELATDLILQMVQGSVDLLTKTGEDPRALYENVISPGGTTEAGFKVLKESQFQSIVIECIKNAAIRSSDISKQISGVPL</sequence>
<dbReference type="PANTHER" id="PTHR11645">
    <property type="entry name" value="PYRROLINE-5-CARBOXYLATE REDUCTASE"/>
    <property type="match status" value="1"/>
</dbReference>
<keyword evidence="2" id="KW-0641">Proline biosynthesis</keyword>
<dbReference type="RefSeq" id="WP_301550723.1">
    <property type="nucleotide sequence ID" value="NZ_JAQRMZ010000002.1"/>
</dbReference>
<dbReference type="SUPFAM" id="SSF48179">
    <property type="entry name" value="6-phosphogluconate dehydrogenase C-terminal domain-like"/>
    <property type="match status" value="1"/>
</dbReference>
<keyword evidence="2" id="KW-0963">Cytoplasm</keyword>
<gene>
    <name evidence="2" type="primary">proC</name>
    <name evidence="6" type="ORF">QO000_000788</name>
</gene>
<dbReference type="EC" id="1.5.1.2" evidence="2 3"/>
<dbReference type="GO" id="GO:0004735">
    <property type="term" value="F:pyrroline-5-carboxylate reductase activity"/>
    <property type="evidence" value="ECO:0007669"/>
    <property type="project" value="UniProtKB-EC"/>
</dbReference>
<dbReference type="NCBIfam" id="TIGR00112">
    <property type="entry name" value="proC"/>
    <property type="match status" value="1"/>
</dbReference>
<comment type="caution">
    <text evidence="6">The sequence shown here is derived from an EMBL/GenBank/DDBJ whole genome shotgun (WGS) entry which is preliminary data.</text>
</comment>
<feature type="domain" description="Pyrroline-5-carboxylate reductase dimerisation" evidence="5">
    <location>
        <begin position="165"/>
        <end position="267"/>
    </location>
</feature>
<comment type="catalytic activity">
    <reaction evidence="2">
        <text>L-proline + NAD(+) = (S)-1-pyrroline-5-carboxylate + NADH + 2 H(+)</text>
        <dbReference type="Rhea" id="RHEA:14105"/>
        <dbReference type="ChEBI" id="CHEBI:15378"/>
        <dbReference type="ChEBI" id="CHEBI:17388"/>
        <dbReference type="ChEBI" id="CHEBI:57540"/>
        <dbReference type="ChEBI" id="CHEBI:57945"/>
        <dbReference type="ChEBI" id="CHEBI:60039"/>
        <dbReference type="EC" id="1.5.1.2"/>
    </reaction>
</comment>